<keyword evidence="1" id="KW-1133">Transmembrane helix</keyword>
<dbReference type="AlphaFoldDB" id="A0A3P3EBI4"/>
<dbReference type="GO" id="GO:0005886">
    <property type="term" value="C:plasma membrane"/>
    <property type="evidence" value="ECO:0007669"/>
    <property type="project" value="TreeGrafter"/>
</dbReference>
<comment type="caution">
    <text evidence="2">The sequence shown here is derived from an EMBL/GenBank/DDBJ whole genome shotgun (WGS) entry which is preliminary data.</text>
</comment>
<dbReference type="EMBL" id="RXFQ01000019">
    <property type="protein sequence ID" value="RSZ30525.1"/>
    <property type="molecule type" value="Genomic_DNA"/>
</dbReference>
<protein>
    <submittedName>
        <fullName evidence="2">DUF454 domain-containing protein</fullName>
    </submittedName>
</protein>
<feature type="transmembrane region" description="Helical" evidence="1">
    <location>
        <begin position="12"/>
        <end position="31"/>
    </location>
</feature>
<accession>A0A3P3EBI4</accession>
<dbReference type="PANTHER" id="PTHR35813">
    <property type="entry name" value="INNER MEMBRANE PROTEIN YBAN"/>
    <property type="match status" value="1"/>
</dbReference>
<dbReference type="PANTHER" id="PTHR35813:SF1">
    <property type="entry name" value="INNER MEMBRANE PROTEIN YBAN"/>
    <property type="match status" value="1"/>
</dbReference>
<dbReference type="InterPro" id="IPR007401">
    <property type="entry name" value="DUF454"/>
</dbReference>
<sequence>MRPAGPVARLLWRVLALVCVALGLIGAFLPVLPTVPFLLAAAWAAGRGWPALEHWLLEHPRYGEYIRQWRQRGAVPRRAKWAATAMMALSSAVLLATAAPVAVKIGAPVLMAAVAIWLWSRPES</sequence>
<evidence type="ECO:0000313" key="4">
    <source>
        <dbReference type="Proteomes" id="UP000271137"/>
    </source>
</evidence>
<dbReference type="Proteomes" id="UP000271590">
    <property type="component" value="Unassembled WGS sequence"/>
</dbReference>
<evidence type="ECO:0000313" key="2">
    <source>
        <dbReference type="EMBL" id="RRH83727.1"/>
    </source>
</evidence>
<dbReference type="PIRSF" id="PIRSF016789">
    <property type="entry name" value="DUF454"/>
    <property type="match status" value="1"/>
</dbReference>
<dbReference type="Proteomes" id="UP000271137">
    <property type="component" value="Unassembled WGS sequence"/>
</dbReference>
<evidence type="ECO:0000256" key="1">
    <source>
        <dbReference type="SAM" id="Phobius"/>
    </source>
</evidence>
<keyword evidence="1" id="KW-0812">Transmembrane</keyword>
<reference evidence="2 5" key="1">
    <citation type="submission" date="2018-11" db="EMBL/GenBank/DDBJ databases">
        <title>The genome of Variovorax sp T529.</title>
        <authorList>
            <person name="Gao J."/>
        </authorList>
    </citation>
    <scope>NUCLEOTIDE SEQUENCE [LARGE SCALE GENOMIC DNA]</scope>
    <source>
        <strain evidence="2 5">T529</strain>
    </source>
</reference>
<gene>
    <name evidence="2" type="ORF">EH244_25025</name>
    <name evidence="3" type="ORF">EJO66_25995</name>
</gene>
<feature type="transmembrane region" description="Helical" evidence="1">
    <location>
        <begin position="78"/>
        <end position="95"/>
    </location>
</feature>
<keyword evidence="4" id="KW-1185">Reference proteome</keyword>
<proteinExistence type="predicted"/>
<organism evidence="2 5">
    <name type="scientific">Variovorax beijingensis</name>
    <dbReference type="NCBI Taxonomy" id="2496117"/>
    <lineage>
        <taxon>Bacteria</taxon>
        <taxon>Pseudomonadati</taxon>
        <taxon>Pseudomonadota</taxon>
        <taxon>Betaproteobacteria</taxon>
        <taxon>Burkholderiales</taxon>
        <taxon>Comamonadaceae</taxon>
        <taxon>Variovorax</taxon>
    </lineage>
</organism>
<evidence type="ECO:0000313" key="5">
    <source>
        <dbReference type="Proteomes" id="UP000271590"/>
    </source>
</evidence>
<dbReference type="EMBL" id="RQXU01000020">
    <property type="protein sequence ID" value="RRH83727.1"/>
    <property type="molecule type" value="Genomic_DNA"/>
</dbReference>
<name>A0A3P3EBI4_9BURK</name>
<keyword evidence="1" id="KW-0472">Membrane</keyword>
<evidence type="ECO:0000313" key="3">
    <source>
        <dbReference type="EMBL" id="RSZ30525.1"/>
    </source>
</evidence>
<dbReference type="Pfam" id="PF04304">
    <property type="entry name" value="DUF454"/>
    <property type="match status" value="1"/>
</dbReference>
<dbReference type="RefSeq" id="WP_124961013.1">
    <property type="nucleotide sequence ID" value="NZ_CBFHCE010000193.1"/>
</dbReference>
<reference evidence="3 4" key="2">
    <citation type="submission" date="2018-12" db="EMBL/GenBank/DDBJ databases">
        <title>The genome sequences of strain 502.</title>
        <authorList>
            <person name="Gao J."/>
            <person name="Sun J."/>
        </authorList>
    </citation>
    <scope>NUCLEOTIDE SEQUENCE [LARGE SCALE GENOMIC DNA]</scope>
    <source>
        <strain evidence="3 4">502</strain>
    </source>
</reference>